<reference evidence="3 4" key="1">
    <citation type="journal article" date="2018" name="BMC Genomics">
        <title>Genomic evidence for intraspecific hybridization in a clonal and extremely halotolerant yeast.</title>
        <authorList>
            <person name="Gostincar C."/>
            <person name="Stajich J.E."/>
            <person name="Zupancic J."/>
            <person name="Zalar P."/>
            <person name="Gunde-Cimerman N."/>
        </authorList>
    </citation>
    <scope>NUCLEOTIDE SEQUENCE [LARGE SCALE GENOMIC DNA]</scope>
    <source>
        <strain evidence="3 4">EXF-171</strain>
    </source>
</reference>
<feature type="domain" description="NADAR" evidence="2">
    <location>
        <begin position="197"/>
        <end position="368"/>
    </location>
</feature>
<dbReference type="Proteomes" id="UP000281468">
    <property type="component" value="Unassembled WGS sequence"/>
</dbReference>
<dbReference type="InterPro" id="IPR037238">
    <property type="entry name" value="YbiA-like_sf"/>
</dbReference>
<dbReference type="CDD" id="cd15457">
    <property type="entry name" value="NADAR"/>
    <property type="match status" value="1"/>
</dbReference>
<dbReference type="Pfam" id="PF08719">
    <property type="entry name" value="NADAR"/>
    <property type="match status" value="1"/>
</dbReference>
<evidence type="ECO:0000259" key="2">
    <source>
        <dbReference type="Pfam" id="PF08719"/>
    </source>
</evidence>
<name>A0A3M7HGK6_HORWE</name>
<feature type="compositionally biased region" description="Basic and acidic residues" evidence="1">
    <location>
        <begin position="21"/>
        <end position="31"/>
    </location>
</feature>
<dbReference type="InterPro" id="IPR012816">
    <property type="entry name" value="NADAR"/>
</dbReference>
<evidence type="ECO:0000256" key="1">
    <source>
        <dbReference type="SAM" id="MobiDB-lite"/>
    </source>
</evidence>
<dbReference type="Gene3D" id="1.10.357.40">
    <property type="entry name" value="YbiA-like"/>
    <property type="match status" value="1"/>
</dbReference>
<dbReference type="AlphaFoldDB" id="A0A3M7HGK6"/>
<organism evidence="3 4">
    <name type="scientific">Hortaea werneckii</name>
    <name type="common">Black yeast</name>
    <name type="synonym">Cladosporium werneckii</name>
    <dbReference type="NCBI Taxonomy" id="91943"/>
    <lineage>
        <taxon>Eukaryota</taxon>
        <taxon>Fungi</taxon>
        <taxon>Dikarya</taxon>
        <taxon>Ascomycota</taxon>
        <taxon>Pezizomycotina</taxon>
        <taxon>Dothideomycetes</taxon>
        <taxon>Dothideomycetidae</taxon>
        <taxon>Mycosphaerellales</taxon>
        <taxon>Teratosphaeriaceae</taxon>
        <taxon>Hortaea</taxon>
    </lineage>
</organism>
<feature type="compositionally biased region" description="Basic and acidic residues" evidence="1">
    <location>
        <begin position="71"/>
        <end position="80"/>
    </location>
</feature>
<feature type="compositionally biased region" description="Basic and acidic residues" evidence="1">
    <location>
        <begin position="39"/>
        <end position="50"/>
    </location>
</feature>
<comment type="caution">
    <text evidence="3">The sequence shown here is derived from an EMBL/GenBank/DDBJ whole genome shotgun (WGS) entry which is preliminary data.</text>
</comment>
<evidence type="ECO:0000313" key="4">
    <source>
        <dbReference type="Proteomes" id="UP000281468"/>
    </source>
</evidence>
<feature type="region of interest" description="Disordered" evidence="1">
    <location>
        <begin position="1"/>
        <end position="163"/>
    </location>
</feature>
<feature type="compositionally biased region" description="Basic and acidic residues" evidence="1">
    <location>
        <begin position="112"/>
        <end position="121"/>
    </location>
</feature>
<dbReference type="EMBL" id="QWIQ01000051">
    <property type="protein sequence ID" value="RMZ12433.1"/>
    <property type="molecule type" value="Genomic_DNA"/>
</dbReference>
<gene>
    <name evidence="3" type="ORF">D0862_02675</name>
</gene>
<sequence>MDTRPANDNKMPPRKGATKTPRAEKANEMTSKRSQSLHARKEDKADHRCVGSEAPDPAMDRGLRARTALGETKKAADPAKGKAAKPSAATKVAKALEVEVLSASTRSPTRNVKHDSPKGDEQEGGEVDEGSNVKGKKVSQDYQTPRESRPKNPATEEEIEGPKKTKYFEGYDEYYKFPQPIGPSIYFNSSEFKKGGAQAVFSNFHMAGFYAGSLYYQSAEHFYQDQKASMIEKDHGGGTSLSSRSGSRGPVLPKDLNAANLRLFLHSVSAPSTHAAATRLFVMNGELKAAWQERKPVALLSAVRHKFFKCPEERKYLLGTGSRELVEASPSDKECGIGYPPENAEKMRARWGHNMLGMALMHVRHELRKALAGDETWFDAEDIKVGVHHLEFKKPSLAFQPDMFNVPGMPTCEQQHRQAIAAIRKQIESETRDKLSVT</sequence>
<proteinExistence type="predicted"/>
<accession>A0A3M7HGK6</accession>
<dbReference type="SUPFAM" id="SSF143990">
    <property type="entry name" value="YbiA-like"/>
    <property type="match status" value="1"/>
</dbReference>
<evidence type="ECO:0000313" key="3">
    <source>
        <dbReference type="EMBL" id="RMZ12433.1"/>
    </source>
</evidence>
<protein>
    <recommendedName>
        <fullName evidence="2">NADAR domain-containing protein</fullName>
    </recommendedName>
</protein>